<dbReference type="InterPro" id="IPR038418">
    <property type="entry name" value="6-PTP_synth/QueD_sf"/>
</dbReference>
<dbReference type="GO" id="GO:0046872">
    <property type="term" value="F:metal ion binding"/>
    <property type="evidence" value="ECO:0007669"/>
    <property type="project" value="UniProtKB-KW"/>
</dbReference>
<dbReference type="PIRSF" id="PIRSF006113">
    <property type="entry name" value="PTP_synth"/>
    <property type="match status" value="1"/>
</dbReference>
<evidence type="ECO:0000256" key="8">
    <source>
        <dbReference type="PIRNR" id="PIRNR006113"/>
    </source>
</evidence>
<dbReference type="EC" id="4.-.-.-" evidence="8"/>
<evidence type="ECO:0000256" key="3">
    <source>
        <dbReference type="ARBA" id="ARBA00018141"/>
    </source>
</evidence>
<evidence type="ECO:0000256" key="6">
    <source>
        <dbReference type="ARBA" id="ARBA00023239"/>
    </source>
</evidence>
<keyword evidence="11" id="KW-1185">Reference proteome</keyword>
<keyword evidence="5 8" id="KW-0862">Zinc</keyword>
<dbReference type="GO" id="GO:0008616">
    <property type="term" value="P:tRNA queuosine(34) biosynthetic process"/>
    <property type="evidence" value="ECO:0007669"/>
    <property type="project" value="UniProtKB-KW"/>
</dbReference>
<dbReference type="PANTHER" id="PTHR12589:SF7">
    <property type="entry name" value="6-PYRUVOYL TETRAHYDROBIOPTERIN SYNTHASE"/>
    <property type="match status" value="1"/>
</dbReference>
<comment type="similarity">
    <text evidence="2 8">Belongs to the PTPS family. QueD subfamily.</text>
</comment>
<dbReference type="SUPFAM" id="SSF55620">
    <property type="entry name" value="Tetrahydrobiopterin biosynthesis enzymes-like"/>
    <property type="match status" value="1"/>
</dbReference>
<comment type="pathway">
    <text evidence="1 8">Purine metabolism; 7-cyano-7-deazaguanine biosynthesis.</text>
</comment>
<feature type="binding site" evidence="9">
    <location>
        <position position="32"/>
    </location>
    <ligand>
        <name>Zn(2+)</name>
        <dbReference type="ChEBI" id="CHEBI:29105"/>
    </ligand>
</feature>
<evidence type="ECO:0000313" key="10">
    <source>
        <dbReference type="EMBL" id="QIM54271.1"/>
    </source>
</evidence>
<proteinExistence type="inferred from homology"/>
<dbReference type="InterPro" id="IPR007115">
    <property type="entry name" value="6-PTP_synth/QueD"/>
</dbReference>
<dbReference type="KEGG" id="hcz:G9Q37_19985"/>
<sequence length="120" mass="13344">MSIELSQRFFFDAAHTLERAHDSAPSRRVHGHTYHATVAVGPAGPLDAGMVVDLALLRAAIASVRERLDHHLLDEVPGLGRPTLENLCRFVFDHMADPRWTVQWVQVERPASGDACRLGR</sequence>
<accession>A0A6G8IM77</accession>
<protein>
    <recommendedName>
        <fullName evidence="3 8">6-carboxy-5,6,7,8-tetrahydropterin synthase</fullName>
        <ecNumber evidence="8">4.-.-.-</ecNumber>
    </recommendedName>
</protein>
<keyword evidence="6 8" id="KW-0456">Lyase</keyword>
<dbReference type="UniPathway" id="UPA00391"/>
<feature type="binding site" evidence="9">
    <location>
        <position position="30"/>
    </location>
    <ligand>
        <name>Zn(2+)</name>
        <dbReference type="ChEBI" id="CHEBI:29105"/>
    </ligand>
</feature>
<reference evidence="10 11" key="1">
    <citation type="submission" date="2020-03" db="EMBL/GenBank/DDBJ databases">
        <title>Hydrogenophaga sp. nov. isolated from cyanobacterial mat.</title>
        <authorList>
            <person name="Thorat V."/>
            <person name="Kirdat K."/>
            <person name="Tiwarekar B."/>
            <person name="Costa E.D."/>
            <person name="Yadav A."/>
        </authorList>
    </citation>
    <scope>NUCLEOTIDE SEQUENCE [LARGE SCALE GENOMIC DNA]</scope>
    <source>
        <strain evidence="10 11">BA0156</strain>
    </source>
</reference>
<evidence type="ECO:0000256" key="5">
    <source>
        <dbReference type="ARBA" id="ARBA00022833"/>
    </source>
</evidence>
<gene>
    <name evidence="10" type="ORF">G9Q37_19985</name>
</gene>
<dbReference type="PANTHER" id="PTHR12589">
    <property type="entry name" value="PYRUVOYL TETRAHYDROBIOPTERIN SYNTHASE"/>
    <property type="match status" value="1"/>
</dbReference>
<comment type="catalytic activity">
    <reaction evidence="7 8">
        <text>7,8-dihydroneopterin 3'-triphosphate + H2O = 6-carboxy-5,6,7,8-tetrahydropterin + triphosphate + acetaldehyde + 2 H(+)</text>
        <dbReference type="Rhea" id="RHEA:27966"/>
        <dbReference type="ChEBI" id="CHEBI:15343"/>
        <dbReference type="ChEBI" id="CHEBI:15377"/>
        <dbReference type="ChEBI" id="CHEBI:15378"/>
        <dbReference type="ChEBI" id="CHEBI:18036"/>
        <dbReference type="ChEBI" id="CHEBI:58462"/>
        <dbReference type="ChEBI" id="CHEBI:61032"/>
        <dbReference type="EC" id="4.1.2.50"/>
    </reaction>
</comment>
<keyword evidence="8" id="KW-0671">Queuosine biosynthesis</keyword>
<dbReference type="GO" id="GO:0070497">
    <property type="term" value="F:6-carboxytetrahydropterin synthase activity"/>
    <property type="evidence" value="ECO:0007669"/>
    <property type="project" value="UniProtKB-EC"/>
</dbReference>
<evidence type="ECO:0000256" key="9">
    <source>
        <dbReference type="PIRSR" id="PIRSR006113-2"/>
    </source>
</evidence>
<name>A0A6G8IM77_9BURK</name>
<evidence type="ECO:0000313" key="11">
    <source>
        <dbReference type="Proteomes" id="UP000503162"/>
    </source>
</evidence>
<evidence type="ECO:0000256" key="7">
    <source>
        <dbReference type="ARBA" id="ARBA00048807"/>
    </source>
</evidence>
<feature type="binding site" evidence="9">
    <location>
        <position position="15"/>
    </location>
    <ligand>
        <name>Zn(2+)</name>
        <dbReference type="ChEBI" id="CHEBI:29105"/>
    </ligand>
</feature>
<dbReference type="RefSeq" id="WP_166230081.1">
    <property type="nucleotide sequence ID" value="NZ_CP049989.1"/>
</dbReference>
<keyword evidence="4 8" id="KW-0479">Metal-binding</keyword>
<evidence type="ECO:0000256" key="4">
    <source>
        <dbReference type="ARBA" id="ARBA00022723"/>
    </source>
</evidence>
<dbReference type="AlphaFoldDB" id="A0A6G8IM77"/>
<dbReference type="Gene3D" id="3.30.479.10">
    <property type="entry name" value="6-pyruvoyl tetrahydropterin synthase/QueD"/>
    <property type="match status" value="1"/>
</dbReference>
<organism evidence="10 11">
    <name type="scientific">Hydrogenophaga crocea</name>
    <dbReference type="NCBI Taxonomy" id="2716225"/>
    <lineage>
        <taxon>Bacteria</taxon>
        <taxon>Pseudomonadati</taxon>
        <taxon>Pseudomonadota</taxon>
        <taxon>Betaproteobacteria</taxon>
        <taxon>Burkholderiales</taxon>
        <taxon>Comamonadaceae</taxon>
        <taxon>Hydrogenophaga</taxon>
    </lineage>
</organism>
<dbReference type="Proteomes" id="UP000503162">
    <property type="component" value="Chromosome"/>
</dbReference>
<dbReference type="EMBL" id="CP049989">
    <property type="protein sequence ID" value="QIM54271.1"/>
    <property type="molecule type" value="Genomic_DNA"/>
</dbReference>
<evidence type="ECO:0000256" key="1">
    <source>
        <dbReference type="ARBA" id="ARBA00005061"/>
    </source>
</evidence>
<dbReference type="Pfam" id="PF01242">
    <property type="entry name" value="PTPS"/>
    <property type="match status" value="1"/>
</dbReference>
<comment type="cofactor">
    <cofactor evidence="8 9">
        <name>Zn(2+)</name>
        <dbReference type="ChEBI" id="CHEBI:29105"/>
    </cofactor>
    <text evidence="8 9">Binds 1 zinc ion per subunit.</text>
</comment>
<evidence type="ECO:0000256" key="2">
    <source>
        <dbReference type="ARBA" id="ARBA00008900"/>
    </source>
</evidence>